<feature type="compositionally biased region" description="Basic residues" evidence="1">
    <location>
        <begin position="29"/>
        <end position="41"/>
    </location>
</feature>
<dbReference type="EMBL" id="BGZK01000190">
    <property type="protein sequence ID" value="GBP27204.1"/>
    <property type="molecule type" value="Genomic_DNA"/>
</dbReference>
<dbReference type="AlphaFoldDB" id="A0A4C1UMU5"/>
<reference evidence="2 3" key="1">
    <citation type="journal article" date="2019" name="Commun. Biol.">
        <title>The bagworm genome reveals a unique fibroin gene that provides high tensile strength.</title>
        <authorList>
            <person name="Kono N."/>
            <person name="Nakamura H."/>
            <person name="Ohtoshi R."/>
            <person name="Tomita M."/>
            <person name="Numata K."/>
            <person name="Arakawa K."/>
        </authorList>
    </citation>
    <scope>NUCLEOTIDE SEQUENCE [LARGE SCALE GENOMIC DNA]</scope>
</reference>
<name>A0A4C1UMU5_EUMVA</name>
<feature type="region of interest" description="Disordered" evidence="1">
    <location>
        <begin position="20"/>
        <end position="41"/>
    </location>
</feature>
<protein>
    <submittedName>
        <fullName evidence="2">Uncharacterized protein</fullName>
    </submittedName>
</protein>
<dbReference type="Proteomes" id="UP000299102">
    <property type="component" value="Unassembled WGS sequence"/>
</dbReference>
<accession>A0A4C1UMU5</accession>
<proteinExistence type="predicted"/>
<gene>
    <name evidence="2" type="ORF">EVAR_15977_1</name>
</gene>
<evidence type="ECO:0000256" key="1">
    <source>
        <dbReference type="SAM" id="MobiDB-lite"/>
    </source>
</evidence>
<organism evidence="2 3">
    <name type="scientific">Eumeta variegata</name>
    <name type="common">Bagworm moth</name>
    <name type="synonym">Eumeta japonica</name>
    <dbReference type="NCBI Taxonomy" id="151549"/>
    <lineage>
        <taxon>Eukaryota</taxon>
        <taxon>Metazoa</taxon>
        <taxon>Ecdysozoa</taxon>
        <taxon>Arthropoda</taxon>
        <taxon>Hexapoda</taxon>
        <taxon>Insecta</taxon>
        <taxon>Pterygota</taxon>
        <taxon>Neoptera</taxon>
        <taxon>Endopterygota</taxon>
        <taxon>Lepidoptera</taxon>
        <taxon>Glossata</taxon>
        <taxon>Ditrysia</taxon>
        <taxon>Tineoidea</taxon>
        <taxon>Psychidae</taxon>
        <taxon>Oiketicinae</taxon>
        <taxon>Eumeta</taxon>
    </lineage>
</organism>
<comment type="caution">
    <text evidence="2">The sequence shown here is derived from an EMBL/GenBank/DDBJ whole genome shotgun (WGS) entry which is preliminary data.</text>
</comment>
<sequence length="136" mass="16090">MSDKDDARNFAAVKFVRKAPQRQKIETRRGKRKGSLCRSRHKDWDQGSYIAKRVVSWDTSIVSPRRRIHITVWSVTTCAFVFVTDRAPKKKLRWRRSALTSPRRSRQTRRREVISSRRSLWHSKEPVAARLSLVFI</sequence>
<evidence type="ECO:0000313" key="2">
    <source>
        <dbReference type="EMBL" id="GBP27204.1"/>
    </source>
</evidence>
<keyword evidence="3" id="KW-1185">Reference proteome</keyword>
<evidence type="ECO:0000313" key="3">
    <source>
        <dbReference type="Proteomes" id="UP000299102"/>
    </source>
</evidence>